<reference evidence="3" key="1">
    <citation type="journal article" date="2019" name="Int. J. Syst. Evol. Microbiol.">
        <title>The Global Catalogue of Microorganisms (GCM) 10K type strain sequencing project: providing services to taxonomists for standard genome sequencing and annotation.</title>
        <authorList>
            <consortium name="The Broad Institute Genomics Platform"/>
            <consortium name="The Broad Institute Genome Sequencing Center for Infectious Disease"/>
            <person name="Wu L."/>
            <person name="Ma J."/>
        </authorList>
    </citation>
    <scope>NUCLEOTIDE SEQUENCE [LARGE SCALE GENOMIC DNA]</scope>
    <source>
        <strain evidence="3">JCM 18303</strain>
    </source>
</reference>
<organism evidence="2 3">
    <name type="scientific">Pseudonocardia eucalypti</name>
    <dbReference type="NCBI Taxonomy" id="648755"/>
    <lineage>
        <taxon>Bacteria</taxon>
        <taxon>Bacillati</taxon>
        <taxon>Actinomycetota</taxon>
        <taxon>Actinomycetes</taxon>
        <taxon>Pseudonocardiales</taxon>
        <taxon>Pseudonocardiaceae</taxon>
        <taxon>Pseudonocardia</taxon>
    </lineage>
</organism>
<evidence type="ECO:0000313" key="3">
    <source>
        <dbReference type="Proteomes" id="UP001428817"/>
    </source>
</evidence>
<comment type="caution">
    <text evidence="2">The sequence shown here is derived from an EMBL/GenBank/DDBJ whole genome shotgun (WGS) entry which is preliminary data.</text>
</comment>
<proteinExistence type="predicted"/>
<evidence type="ECO:0000259" key="1">
    <source>
        <dbReference type="PROSITE" id="PS51379"/>
    </source>
</evidence>
<sequence length="48" mass="5123">MAYVITEACIGQKDGSCAAVCPVDYDELPEEMSHFEAKAAEYYAAGSS</sequence>
<dbReference type="InterPro" id="IPR017896">
    <property type="entry name" value="4Fe4S_Fe-S-bd"/>
</dbReference>
<dbReference type="RefSeq" id="WP_185064956.1">
    <property type="nucleotide sequence ID" value="NZ_BAABJP010000031.1"/>
</dbReference>
<protein>
    <recommendedName>
        <fullName evidence="1">4Fe-4S ferredoxin-type domain-containing protein</fullName>
    </recommendedName>
</protein>
<feature type="domain" description="4Fe-4S ferredoxin-type" evidence="1">
    <location>
        <begin position="1"/>
        <end position="31"/>
    </location>
</feature>
<accession>A0ABP9QQV3</accession>
<keyword evidence="3" id="KW-1185">Reference proteome</keyword>
<name>A0ABP9QQV3_9PSEU</name>
<dbReference type="SUPFAM" id="SSF54862">
    <property type="entry name" value="4Fe-4S ferredoxins"/>
    <property type="match status" value="1"/>
</dbReference>
<dbReference type="Proteomes" id="UP001428817">
    <property type="component" value="Unassembled WGS sequence"/>
</dbReference>
<dbReference type="EMBL" id="BAABJP010000031">
    <property type="protein sequence ID" value="GAA5165787.1"/>
    <property type="molecule type" value="Genomic_DNA"/>
</dbReference>
<evidence type="ECO:0000313" key="2">
    <source>
        <dbReference type="EMBL" id="GAA5165787.1"/>
    </source>
</evidence>
<gene>
    <name evidence="2" type="ORF">GCM10023321_56250</name>
</gene>
<dbReference type="PROSITE" id="PS51379">
    <property type="entry name" value="4FE4S_FER_2"/>
    <property type="match status" value="1"/>
</dbReference>
<dbReference type="Gene3D" id="3.30.70.20">
    <property type="match status" value="1"/>
</dbReference>